<dbReference type="Proteomes" id="UP000774570">
    <property type="component" value="Unassembled WGS sequence"/>
</dbReference>
<dbReference type="PANTHER" id="PTHR13343">
    <property type="entry name" value="CREG1 PROTEIN"/>
    <property type="match status" value="1"/>
</dbReference>
<dbReference type="Gene3D" id="3.20.180.10">
    <property type="entry name" value="PNP-oxidase-like"/>
    <property type="match status" value="1"/>
</dbReference>
<dbReference type="InterPro" id="IPR037119">
    <property type="entry name" value="Haem_oxidase_HugZ-like_sf"/>
</dbReference>
<proteinExistence type="predicted"/>
<dbReference type="RefSeq" id="WP_220169897.1">
    <property type="nucleotide sequence ID" value="NZ_JAIBOA010000025.1"/>
</dbReference>
<evidence type="ECO:0000259" key="1">
    <source>
        <dbReference type="Pfam" id="PF10615"/>
    </source>
</evidence>
<dbReference type="PANTHER" id="PTHR13343:SF24">
    <property type="entry name" value="OS07G0573800 PROTEIN"/>
    <property type="match status" value="1"/>
</dbReference>
<name>A0ABS7G1T4_9ACTN</name>
<gene>
    <name evidence="2" type="ORF">K1Y72_30145</name>
</gene>
<dbReference type="EMBL" id="JAIBOA010000025">
    <property type="protein sequence ID" value="MBW8486663.1"/>
    <property type="molecule type" value="Genomic_DNA"/>
</dbReference>
<accession>A0ABS7G1T4</accession>
<organism evidence="2 3">
    <name type="scientific">Actinomadura parmotrematis</name>
    <dbReference type="NCBI Taxonomy" id="2864039"/>
    <lineage>
        <taxon>Bacteria</taxon>
        <taxon>Bacillati</taxon>
        <taxon>Actinomycetota</taxon>
        <taxon>Actinomycetes</taxon>
        <taxon>Streptosporangiales</taxon>
        <taxon>Thermomonosporaceae</taxon>
        <taxon>Actinomadura</taxon>
    </lineage>
</organism>
<dbReference type="Pfam" id="PF10615">
    <property type="entry name" value="DUF2470"/>
    <property type="match status" value="1"/>
</dbReference>
<reference evidence="2 3" key="1">
    <citation type="submission" date="2021-07" db="EMBL/GenBank/DDBJ databases">
        <title>Actinomadura sp. PM05-2 isolated from lichen.</title>
        <authorList>
            <person name="Somphong A."/>
            <person name="Phongsopitanun W."/>
            <person name="Tanasupawat S."/>
            <person name="Peongsungnone V."/>
        </authorList>
    </citation>
    <scope>NUCLEOTIDE SEQUENCE [LARGE SCALE GENOMIC DNA]</scope>
    <source>
        <strain evidence="2 3">PM05-2</strain>
    </source>
</reference>
<sequence>MDDQTRRPTAAERARTLAYGVADGVLAAPGVPYAPVTAHITDEHGVPLLLMPAASPIAAALAGAGDDLTATLRLSDVAPVALPDRVRGRAWLHGWVSRLPEDEIRGAALTLSRLHPRPELLDLAAGDGDWTILAMDVAQIEVEDAWGSATLEPEEYALALPDPFVAIEAGILSHLDSAHRGELRGLLAGLPCAARATSVRPLGLDRHGLWLRCELPDGEAGAAAGEPLDLRVAFAEPVRDLAGLRCVYRRLFGAAVPRP</sequence>
<feature type="domain" description="DUF2470" evidence="1">
    <location>
        <begin position="168"/>
        <end position="245"/>
    </location>
</feature>
<dbReference type="InterPro" id="IPR019595">
    <property type="entry name" value="DUF2470"/>
</dbReference>
<dbReference type="Gene3D" id="2.30.110.10">
    <property type="entry name" value="Electron Transport, Fmn-binding Protein, Chain A"/>
    <property type="match status" value="1"/>
</dbReference>
<dbReference type="SUPFAM" id="SSF50475">
    <property type="entry name" value="FMN-binding split barrel"/>
    <property type="match status" value="1"/>
</dbReference>
<dbReference type="InterPro" id="IPR012349">
    <property type="entry name" value="Split_barrel_FMN-bd"/>
</dbReference>
<comment type="caution">
    <text evidence="2">The sequence shown here is derived from an EMBL/GenBank/DDBJ whole genome shotgun (WGS) entry which is preliminary data.</text>
</comment>
<keyword evidence="3" id="KW-1185">Reference proteome</keyword>
<evidence type="ECO:0000313" key="2">
    <source>
        <dbReference type="EMBL" id="MBW8486663.1"/>
    </source>
</evidence>
<evidence type="ECO:0000313" key="3">
    <source>
        <dbReference type="Proteomes" id="UP000774570"/>
    </source>
</evidence>
<protein>
    <submittedName>
        <fullName evidence="2">DUF2470 domain-containing protein</fullName>
    </submittedName>
</protein>